<keyword evidence="8" id="KW-1185">Reference proteome</keyword>
<organism evidence="7 8">
    <name type="scientific">Shewanella marisflavi</name>
    <dbReference type="NCBI Taxonomy" id="260364"/>
    <lineage>
        <taxon>Bacteria</taxon>
        <taxon>Pseudomonadati</taxon>
        <taxon>Pseudomonadota</taxon>
        <taxon>Gammaproteobacteria</taxon>
        <taxon>Alteromonadales</taxon>
        <taxon>Shewanellaceae</taxon>
        <taxon>Shewanella</taxon>
    </lineage>
</organism>
<dbReference type="CDD" id="cd01949">
    <property type="entry name" value="GGDEF"/>
    <property type="match status" value="1"/>
</dbReference>
<dbReference type="SUPFAM" id="SSF55073">
    <property type="entry name" value="Nucleotide cyclase"/>
    <property type="match status" value="1"/>
</dbReference>
<evidence type="ECO:0000256" key="2">
    <source>
        <dbReference type="ARBA" id="ARBA00015125"/>
    </source>
</evidence>
<dbReference type="Proteomes" id="UP000318758">
    <property type="component" value="Chromosome"/>
</dbReference>
<feature type="domain" description="GGDEF" evidence="6">
    <location>
        <begin position="233"/>
        <end position="361"/>
    </location>
</feature>
<evidence type="ECO:0000256" key="3">
    <source>
        <dbReference type="ARBA" id="ARBA00029839"/>
    </source>
</evidence>
<keyword evidence="5" id="KW-0175">Coiled coil</keyword>
<dbReference type="SMART" id="SM00267">
    <property type="entry name" value="GGDEF"/>
    <property type="match status" value="1"/>
</dbReference>
<evidence type="ECO:0000259" key="6">
    <source>
        <dbReference type="PROSITE" id="PS50887"/>
    </source>
</evidence>
<dbReference type="InterPro" id="IPR009050">
    <property type="entry name" value="Globin-like_sf"/>
</dbReference>
<dbReference type="InterPro" id="IPR029787">
    <property type="entry name" value="Nucleotide_cyclase"/>
</dbReference>
<dbReference type="PANTHER" id="PTHR45138:SF9">
    <property type="entry name" value="DIGUANYLATE CYCLASE DGCM-RELATED"/>
    <property type="match status" value="1"/>
</dbReference>
<dbReference type="NCBIfam" id="TIGR00254">
    <property type="entry name" value="GGDEF"/>
    <property type="match status" value="1"/>
</dbReference>
<dbReference type="PROSITE" id="PS50887">
    <property type="entry name" value="GGDEF"/>
    <property type="match status" value="1"/>
</dbReference>
<dbReference type="InterPro" id="IPR043128">
    <property type="entry name" value="Rev_trsase/Diguanyl_cyclase"/>
</dbReference>
<dbReference type="InterPro" id="IPR044398">
    <property type="entry name" value="Globin-sensor_dom"/>
</dbReference>
<dbReference type="RefSeq" id="WP_033538933.1">
    <property type="nucleotide sequence ID" value="NZ_CP041153.1"/>
</dbReference>
<comment type="catalytic activity">
    <reaction evidence="4">
        <text>2 GTP = 3',3'-c-di-GMP + 2 diphosphate</text>
        <dbReference type="Rhea" id="RHEA:24898"/>
        <dbReference type="ChEBI" id="CHEBI:33019"/>
        <dbReference type="ChEBI" id="CHEBI:37565"/>
        <dbReference type="ChEBI" id="CHEBI:58805"/>
        <dbReference type="EC" id="2.7.7.65"/>
    </reaction>
</comment>
<sequence length="372" mass="42689">MNQTNQTLFEQMRITELEIEFRKSLFLLTTQDTKLLASCRPTIQLYIDDIVEEFYSMQTDVSEIALLIGDSDTLERLRAAQKRYVQDLFLGEYDLEYVNNRLRIGLVHKRIGVEPKLYLSAVHTLKNLINKNINKAFKKDPAKAEAVILALDKLILFDVSLVFDTYIRSLVSEIETAKQKAETYANNMETKVKERTQQLEELSRTDPLTGLLNVRHLNEIVTRILRAAQRRLEPVSICYIDINDFKKINDTQGHQAGDNILQNIAKIIASAVRGEDCCFRYGGDEFCIVLPNCNATDVQNEFIVRLEKKLKQELVPVTLSYGIVDTGPQHYMEASEIINLADSKMYQHKRNLKSIPASTDKKNLVKLDSIKR</sequence>
<evidence type="ECO:0000313" key="8">
    <source>
        <dbReference type="Proteomes" id="UP000318758"/>
    </source>
</evidence>
<dbReference type="PANTHER" id="PTHR45138">
    <property type="entry name" value="REGULATORY COMPONENTS OF SENSORY TRANSDUCTION SYSTEM"/>
    <property type="match status" value="1"/>
</dbReference>
<dbReference type="SUPFAM" id="SSF46458">
    <property type="entry name" value="Globin-like"/>
    <property type="match status" value="1"/>
</dbReference>
<feature type="coiled-coil region" evidence="5">
    <location>
        <begin position="167"/>
        <end position="205"/>
    </location>
</feature>
<dbReference type="EMBL" id="CP041153">
    <property type="protein sequence ID" value="QDF73695.1"/>
    <property type="molecule type" value="Genomic_DNA"/>
</dbReference>
<dbReference type="Gene3D" id="1.10.490.10">
    <property type="entry name" value="Globins"/>
    <property type="match status" value="1"/>
</dbReference>
<gene>
    <name evidence="7" type="ORF">FGA12_00080</name>
</gene>
<evidence type="ECO:0000256" key="4">
    <source>
        <dbReference type="ARBA" id="ARBA00034247"/>
    </source>
</evidence>
<proteinExistence type="predicted"/>
<evidence type="ECO:0000256" key="1">
    <source>
        <dbReference type="ARBA" id="ARBA00012528"/>
    </source>
</evidence>
<dbReference type="InterPro" id="IPR050469">
    <property type="entry name" value="Diguanylate_Cyclase"/>
</dbReference>
<evidence type="ECO:0000256" key="5">
    <source>
        <dbReference type="SAM" id="Coils"/>
    </source>
</evidence>
<dbReference type="InterPro" id="IPR012292">
    <property type="entry name" value="Globin/Proto"/>
</dbReference>
<reference evidence="7 8" key="1">
    <citation type="submission" date="2019-06" db="EMBL/GenBank/DDBJ databases">
        <title>Complete genome of Shewanella marisflavi ECSMB14101, a mussel settlement-inducing bacterium isolated from East China Sea.</title>
        <authorList>
            <person name="Yang J."/>
            <person name="Liang X."/>
            <person name="Chang R."/>
            <person name="Peng L."/>
        </authorList>
    </citation>
    <scope>NUCLEOTIDE SEQUENCE [LARGE SCALE GENOMIC DNA]</scope>
    <source>
        <strain evidence="7 8">ECSMB14101</strain>
    </source>
</reference>
<dbReference type="Gene3D" id="3.30.70.270">
    <property type="match status" value="1"/>
</dbReference>
<dbReference type="Pfam" id="PF11563">
    <property type="entry name" value="Protoglobin"/>
    <property type="match status" value="1"/>
</dbReference>
<dbReference type="EC" id="2.7.7.65" evidence="1"/>
<evidence type="ECO:0000313" key="7">
    <source>
        <dbReference type="EMBL" id="QDF73695.1"/>
    </source>
</evidence>
<accession>A0ABX5WHA4</accession>
<dbReference type="Pfam" id="PF00990">
    <property type="entry name" value="GGDEF"/>
    <property type="match status" value="1"/>
</dbReference>
<dbReference type="InterPro" id="IPR000160">
    <property type="entry name" value="GGDEF_dom"/>
</dbReference>
<name>A0ABX5WHA4_9GAMM</name>
<protein>
    <recommendedName>
        <fullName evidence="2">Diguanylate cyclase DosC</fullName>
        <ecNumber evidence="1">2.7.7.65</ecNumber>
    </recommendedName>
    <alternativeName>
        <fullName evidence="3">Direct oxygen-sensing cyclase</fullName>
    </alternativeName>
</protein>